<feature type="transmembrane region" description="Helical" evidence="5">
    <location>
        <begin position="247"/>
        <end position="267"/>
    </location>
</feature>
<evidence type="ECO:0000256" key="3">
    <source>
        <dbReference type="ARBA" id="ARBA00022989"/>
    </source>
</evidence>
<dbReference type="Proteomes" id="UP000005113">
    <property type="component" value="Unassembled WGS sequence"/>
</dbReference>
<name>J0P346_9BACT</name>
<feature type="transmembrane region" description="Helical" evidence="5">
    <location>
        <begin position="129"/>
        <end position="149"/>
    </location>
</feature>
<evidence type="ECO:0000313" key="7">
    <source>
        <dbReference type="Proteomes" id="UP000005113"/>
    </source>
</evidence>
<dbReference type="EMBL" id="JH719942">
    <property type="protein sequence ID" value="EJF51837.1"/>
    <property type="molecule type" value="Genomic_DNA"/>
</dbReference>
<keyword evidence="3 5" id="KW-1133">Transmembrane helix</keyword>
<organism evidence="6 7">
    <name type="scientific">Saprospira grandis DSM 2844</name>
    <dbReference type="NCBI Taxonomy" id="694433"/>
    <lineage>
        <taxon>Bacteria</taxon>
        <taxon>Pseudomonadati</taxon>
        <taxon>Bacteroidota</taxon>
        <taxon>Saprospiria</taxon>
        <taxon>Saprospirales</taxon>
        <taxon>Saprospiraceae</taxon>
        <taxon>Saprospira</taxon>
    </lineage>
</organism>
<reference evidence="7" key="1">
    <citation type="journal article" date="2012" name="Stand. Genomic Sci.">
        <title>Permanent draft genome sequence of the gliding predator Saprospira grandis strain Sa g1 (= HR1).</title>
        <authorList>
            <person name="Mavromatis K."/>
            <person name="Chertkov O."/>
            <person name="Lapidus A."/>
            <person name="Nolan M."/>
            <person name="Lucas S."/>
            <person name="Tice H."/>
            <person name="Del Rio T.G."/>
            <person name="Cheng J.F."/>
            <person name="Han C."/>
            <person name="Tapia R."/>
            <person name="Bruce D."/>
            <person name="Goodwin L.A."/>
            <person name="Pitluck S."/>
            <person name="Huntemann M."/>
            <person name="Liolios K."/>
            <person name="Pagani I."/>
            <person name="Ivanova N."/>
            <person name="Mikhailova N."/>
            <person name="Pati A."/>
            <person name="Chen A."/>
            <person name="Palaniappan K."/>
            <person name="Land M."/>
            <person name="Brambilla E.M."/>
            <person name="Rohde M."/>
            <person name="Spring S."/>
            <person name="Goker M."/>
            <person name="Detter J.C."/>
            <person name="Bristow J."/>
            <person name="Eisen J.A."/>
            <person name="Markowitz V."/>
            <person name="Hugenholtz P."/>
            <person name="Kyrpides N.C."/>
            <person name="Klenk H.P."/>
            <person name="Woyke T."/>
        </authorList>
    </citation>
    <scope>NUCLEOTIDE SEQUENCE [LARGE SCALE GENOMIC DNA]</scope>
    <source>
        <strain evidence="7">DSM 2844</strain>
    </source>
</reference>
<dbReference type="Pfam" id="PF01040">
    <property type="entry name" value="UbiA"/>
    <property type="match status" value="1"/>
</dbReference>
<feature type="transmembrane region" description="Helical" evidence="5">
    <location>
        <begin position="37"/>
        <end position="56"/>
    </location>
</feature>
<evidence type="ECO:0000256" key="5">
    <source>
        <dbReference type="SAM" id="Phobius"/>
    </source>
</evidence>
<dbReference type="GO" id="GO:0016020">
    <property type="term" value="C:membrane"/>
    <property type="evidence" value="ECO:0007669"/>
    <property type="project" value="UniProtKB-SubCell"/>
</dbReference>
<sequence length="272" mass="31554">MRGLLSFSVYTHLHIALGAALLTASSFWQWGRPVEGWSLPLAFFACWWIYALHRIYSNRSDKMKAERQEILQKYRAWNWGLLLLLPGVLLYLASQLPFALLQWLPLPALLSLAYVLPIYKGWRLRDIPWLKIFLIAGVWSFVATVLPALELGRPISLYLFFERALFILLITLPFDLRDLEQEAKAGVPTLVSSLGEKRSRYLIAALALIWWGMQAYTTPFFMLLASSICLLLIFVLLSRTHAQQNDFFFSFYWDGLLILYPLLIFLFKNLRS</sequence>
<feature type="transmembrane region" description="Helical" evidence="5">
    <location>
        <begin position="76"/>
        <end position="94"/>
    </location>
</feature>
<feature type="transmembrane region" description="Helical" evidence="5">
    <location>
        <begin position="100"/>
        <end position="117"/>
    </location>
</feature>
<comment type="subcellular location">
    <subcellularLocation>
        <location evidence="1">Membrane</location>
        <topology evidence="1">Multi-pass membrane protein</topology>
    </subcellularLocation>
</comment>
<dbReference type="RefSeq" id="WP_002656323.1">
    <property type="nucleotide sequence ID" value="NZ_JH719942.1"/>
</dbReference>
<keyword evidence="4 5" id="KW-0472">Membrane</keyword>
<evidence type="ECO:0000256" key="4">
    <source>
        <dbReference type="ARBA" id="ARBA00023136"/>
    </source>
</evidence>
<dbReference type="AlphaFoldDB" id="J0P346"/>
<keyword evidence="2 5" id="KW-0812">Transmembrane</keyword>
<gene>
    <name evidence="6" type="ORF">SapgrDRAFT_0076</name>
</gene>
<accession>J0P346</accession>
<dbReference type="OrthoDB" id="1467772at2"/>
<protein>
    <submittedName>
        <fullName evidence="6">UbiA prenyltransferase family protein</fullName>
    </submittedName>
</protein>
<dbReference type="HOGENOM" id="CLU_081813_0_0_10"/>
<keyword evidence="6" id="KW-0808">Transferase</keyword>
<evidence type="ECO:0000313" key="6">
    <source>
        <dbReference type="EMBL" id="EJF51837.1"/>
    </source>
</evidence>
<proteinExistence type="predicted"/>
<evidence type="ECO:0000256" key="1">
    <source>
        <dbReference type="ARBA" id="ARBA00004141"/>
    </source>
</evidence>
<dbReference type="InterPro" id="IPR000537">
    <property type="entry name" value="UbiA_prenyltransferase"/>
</dbReference>
<feature type="transmembrane region" description="Helical" evidence="5">
    <location>
        <begin position="202"/>
        <end position="235"/>
    </location>
</feature>
<feature type="transmembrane region" description="Helical" evidence="5">
    <location>
        <begin position="12"/>
        <end position="31"/>
    </location>
</feature>
<evidence type="ECO:0000256" key="2">
    <source>
        <dbReference type="ARBA" id="ARBA00022692"/>
    </source>
</evidence>
<dbReference type="GO" id="GO:0016765">
    <property type="term" value="F:transferase activity, transferring alkyl or aryl (other than methyl) groups"/>
    <property type="evidence" value="ECO:0007669"/>
    <property type="project" value="InterPro"/>
</dbReference>